<evidence type="ECO:0000313" key="11">
    <source>
        <dbReference type="EMBL" id="CAL1539697.1"/>
    </source>
</evidence>
<feature type="transmembrane region" description="Helical" evidence="9">
    <location>
        <begin position="303"/>
        <end position="323"/>
    </location>
</feature>
<keyword evidence="12" id="KW-1185">Reference proteome</keyword>
<dbReference type="InterPro" id="IPR017452">
    <property type="entry name" value="GPCR_Rhodpsn_7TM"/>
</dbReference>
<feature type="transmembrane region" description="Helical" evidence="9">
    <location>
        <begin position="124"/>
        <end position="146"/>
    </location>
</feature>
<reference evidence="11 12" key="1">
    <citation type="submission" date="2024-04" db="EMBL/GenBank/DDBJ databases">
        <authorList>
            <consortium name="Genoscope - CEA"/>
            <person name="William W."/>
        </authorList>
    </citation>
    <scope>NUCLEOTIDE SEQUENCE [LARGE SCALE GENOMIC DNA]</scope>
</reference>
<dbReference type="Gene3D" id="1.20.1070.10">
    <property type="entry name" value="Rhodopsin 7-helix transmembrane proteins"/>
    <property type="match status" value="1"/>
</dbReference>
<name>A0AAV2I149_LYMST</name>
<dbReference type="EMBL" id="CAXITT010000351">
    <property type="protein sequence ID" value="CAL1539697.1"/>
    <property type="molecule type" value="Genomic_DNA"/>
</dbReference>
<dbReference type="SUPFAM" id="SSF81321">
    <property type="entry name" value="Family A G protein-coupled receptor-like"/>
    <property type="match status" value="1"/>
</dbReference>
<feature type="transmembrane region" description="Helical" evidence="9">
    <location>
        <begin position="66"/>
        <end position="84"/>
    </location>
</feature>
<gene>
    <name evidence="11" type="ORF">GSLYS_00013430001</name>
</gene>
<keyword evidence="7 8" id="KW-0807">Transducer</keyword>
<accession>A0AAV2I149</accession>
<organism evidence="11 12">
    <name type="scientific">Lymnaea stagnalis</name>
    <name type="common">Great pond snail</name>
    <name type="synonym">Helix stagnalis</name>
    <dbReference type="NCBI Taxonomy" id="6523"/>
    <lineage>
        <taxon>Eukaryota</taxon>
        <taxon>Metazoa</taxon>
        <taxon>Spiralia</taxon>
        <taxon>Lophotrochozoa</taxon>
        <taxon>Mollusca</taxon>
        <taxon>Gastropoda</taxon>
        <taxon>Heterobranchia</taxon>
        <taxon>Euthyneura</taxon>
        <taxon>Panpulmonata</taxon>
        <taxon>Hygrophila</taxon>
        <taxon>Lymnaeoidea</taxon>
        <taxon>Lymnaeidae</taxon>
        <taxon>Lymnaea</taxon>
    </lineage>
</organism>
<evidence type="ECO:0000259" key="10">
    <source>
        <dbReference type="PROSITE" id="PS50262"/>
    </source>
</evidence>
<keyword evidence="3 9" id="KW-1133">Transmembrane helix</keyword>
<dbReference type="AlphaFoldDB" id="A0AAV2I149"/>
<dbReference type="PANTHER" id="PTHR24243">
    <property type="entry name" value="G-PROTEIN COUPLED RECEPTOR"/>
    <property type="match status" value="1"/>
</dbReference>
<keyword evidence="2 8" id="KW-0812">Transmembrane</keyword>
<keyword evidence="5 9" id="KW-0472">Membrane</keyword>
<evidence type="ECO:0000313" key="12">
    <source>
        <dbReference type="Proteomes" id="UP001497497"/>
    </source>
</evidence>
<dbReference type="PANTHER" id="PTHR24243:SF233">
    <property type="entry name" value="THYROTROPIN-RELEASING HORMONE RECEPTOR"/>
    <property type="match status" value="1"/>
</dbReference>
<dbReference type="Proteomes" id="UP001497497">
    <property type="component" value="Unassembled WGS sequence"/>
</dbReference>
<comment type="similarity">
    <text evidence="8">Belongs to the G-protein coupled receptor 1 family.</text>
</comment>
<evidence type="ECO:0000256" key="6">
    <source>
        <dbReference type="ARBA" id="ARBA00023170"/>
    </source>
</evidence>
<evidence type="ECO:0000256" key="3">
    <source>
        <dbReference type="ARBA" id="ARBA00022989"/>
    </source>
</evidence>
<evidence type="ECO:0000256" key="5">
    <source>
        <dbReference type="ARBA" id="ARBA00023136"/>
    </source>
</evidence>
<evidence type="ECO:0000256" key="7">
    <source>
        <dbReference type="ARBA" id="ARBA00023224"/>
    </source>
</evidence>
<dbReference type="GO" id="GO:0004930">
    <property type="term" value="F:G protein-coupled receptor activity"/>
    <property type="evidence" value="ECO:0007669"/>
    <property type="project" value="UniProtKB-KW"/>
</dbReference>
<dbReference type="InterPro" id="IPR000276">
    <property type="entry name" value="GPCR_Rhodpsn"/>
</dbReference>
<comment type="subcellular location">
    <subcellularLocation>
        <location evidence="1">Membrane</location>
        <topology evidence="1">Multi-pass membrane protein</topology>
    </subcellularLocation>
</comment>
<feature type="domain" description="G-protein coupled receptors family 1 profile" evidence="10">
    <location>
        <begin position="47"/>
        <end position="320"/>
    </location>
</feature>
<sequence length="352" mass="38830">MDDDVNSTAFACGTTPYSLDTVATLGMIDTAFSCIIVNVIALVGTFGNVINVVVLAHHGFRDSTNVLLLSMSAVDMLFLITSIPKRLVCVLSKYDVYRSLILNAYVTAYLWMPNRYCGLVSSGLVTFVSLERFVAVHFPLTVSVVITPGRTLAAVLLLFAFWGVMSGPFFGLYNIAWLHDVRSNLELPQIILANFVAKDSESFNILNLSLAVIRGPVSVLVIVINSGAISRRLYQATKKMTGGASILRNNRDVRVVKMLLVVTSVYAAIGIPLSAPYIAYYIYPESGVNRDGTLTATSILLEIVNDFLYVINASVNFVIYVTMSKKFCNTYILVFSRFRLGNFRHKKKCGYD</sequence>
<dbReference type="GO" id="GO:0005886">
    <property type="term" value="C:plasma membrane"/>
    <property type="evidence" value="ECO:0007669"/>
    <property type="project" value="TreeGrafter"/>
</dbReference>
<dbReference type="PROSITE" id="PS50262">
    <property type="entry name" value="G_PROTEIN_RECEP_F1_2"/>
    <property type="match status" value="1"/>
</dbReference>
<keyword evidence="6 8" id="KW-0675">Receptor</keyword>
<evidence type="ECO:0000256" key="9">
    <source>
        <dbReference type="SAM" id="Phobius"/>
    </source>
</evidence>
<evidence type="ECO:0000256" key="4">
    <source>
        <dbReference type="ARBA" id="ARBA00023040"/>
    </source>
</evidence>
<evidence type="ECO:0000256" key="8">
    <source>
        <dbReference type="RuleBase" id="RU000688"/>
    </source>
</evidence>
<keyword evidence="4 8" id="KW-0297">G-protein coupled receptor</keyword>
<feature type="transmembrane region" description="Helical" evidence="9">
    <location>
        <begin position="96"/>
        <end position="112"/>
    </location>
</feature>
<feature type="transmembrane region" description="Helical" evidence="9">
    <location>
        <begin position="152"/>
        <end position="173"/>
    </location>
</feature>
<feature type="transmembrane region" description="Helical" evidence="9">
    <location>
        <begin position="30"/>
        <end position="54"/>
    </location>
</feature>
<protein>
    <recommendedName>
        <fullName evidence="10">G-protein coupled receptors family 1 profile domain-containing protein</fullName>
    </recommendedName>
</protein>
<dbReference type="PRINTS" id="PR00237">
    <property type="entry name" value="GPCRRHODOPSN"/>
</dbReference>
<dbReference type="PROSITE" id="PS00237">
    <property type="entry name" value="G_PROTEIN_RECEP_F1_1"/>
    <property type="match status" value="1"/>
</dbReference>
<dbReference type="Pfam" id="PF00001">
    <property type="entry name" value="7tm_1"/>
    <property type="match status" value="1"/>
</dbReference>
<proteinExistence type="inferred from homology"/>
<evidence type="ECO:0000256" key="2">
    <source>
        <dbReference type="ARBA" id="ARBA00022692"/>
    </source>
</evidence>
<comment type="caution">
    <text evidence="11">The sequence shown here is derived from an EMBL/GenBank/DDBJ whole genome shotgun (WGS) entry which is preliminary data.</text>
</comment>
<evidence type="ECO:0000256" key="1">
    <source>
        <dbReference type="ARBA" id="ARBA00004141"/>
    </source>
</evidence>
<feature type="transmembrane region" description="Helical" evidence="9">
    <location>
        <begin position="258"/>
        <end position="283"/>
    </location>
</feature>